<feature type="region of interest" description="Disordered" evidence="5">
    <location>
        <begin position="1571"/>
        <end position="1594"/>
    </location>
</feature>
<evidence type="ECO:0000256" key="4">
    <source>
        <dbReference type="PROSITE-ProRule" id="PRU00322"/>
    </source>
</evidence>
<feature type="region of interest" description="Disordered" evidence="5">
    <location>
        <begin position="1885"/>
        <end position="1907"/>
    </location>
</feature>
<feature type="compositionally biased region" description="Polar residues" evidence="5">
    <location>
        <begin position="983"/>
        <end position="1008"/>
    </location>
</feature>
<feature type="region of interest" description="Disordered" evidence="5">
    <location>
        <begin position="613"/>
        <end position="649"/>
    </location>
</feature>
<evidence type="ECO:0000313" key="7">
    <source>
        <dbReference type="EMBL" id="CCA18228.1"/>
    </source>
</evidence>
<sequence length="1907" mass="207212">MARFMVCPYESTESLCQKYLKQRDEALDHGLNATHVVLPTLTEIEDTSSESAECFKIALSPSPYFISLSQNEQIVAVACKHSIFFYETAALQKNKSKATSFYVHCGKTFLDMAWRPSNCPNDNQLELLAITSENEALLFCLDGGVDSVESISATSACWSPCGKLVAIGRNDGNVWIYDRSSFTNSIETIAPPVPLDTEIGNFIVHHINWAEEELIFLGYKAFDVAQSEEVVQAFLYEHKNFIALDEVVAFTESMGSRKHQYYSSFLKEWRMFFVGCSLSADIELLVADPDSNVWEVWKPQEKYQARLPMDVNDEESLPIGLQLVLNASTSINLEQSLFPPCPTLNSVTTSGLLVSFALVDLSIEEEIDFLVKPDKQSLKQKALRTNNTDASVCAAHHRSNEPDKSAGNESNAHALQAFKKIDIDNVGEITLSRIGELVNLLNASYTTAQFSIEGLQQQFRACGSIEKEDFLAWYNTTATNETLHKEEQKTPPKAYHLLISDNPLSRFMPKEGSWRCSACFVKNTIPEAPRCASCEAPNPNQSVATHTERSHVGFKFETKASAAPFKFGLPSSFDVSNATPQDEDIGFDFSGLTATSTSNPAPEITEDLANMSTPSMESFSYGRDGQNEFAEEDESSDEEAERAEAEQEARNAFRTTLSGKDFIHPDDFNQLFKELGSTYCEEDHLPLLTPLLVDGRLPEDAFVNWYPDWLFAEDSEDEDSEDDDDDDHDSPRSPVSTPVNIASVNFNPITCLGLSAEQSTKQGDTTPVCFSIKKEFASSDASVTLTSADPPSTFPNAKAVVPKSSASICPPDTSSMAKLLLSPADDLSKTPASTCSNAPSSEDPSQLISSTAMYPPDTSLKAQVPLLPASNPSPTSVAAGATKTPTKERSVPLKPSTSAYPPDTSLKPQVPLPTSQSSKPSTSSYPPDTSTKERPVPVKSSISAYPPDTSLKPQAPLPTSQSSKPSTSSYPPDTSTKAKPPLLQNSASVTRPDTSSKAPTPTLSSSNATCNLAIATPAYPPDTSVKPKPSHPIALFKTSNDLLSTLAPNPAISSLPRGPCTQNQLSPKKVRAQATKDTKVISALPTASTDGGCDIKQFMLQLINSFEKSVQRSTINADRLATQESTAQRALLVELPHLKQNTAALYREISALDEKREKTENDILYVIGSDSEVHEQIAFGYELFQSLQDVQWKRFINQQPLDVQSSAMQTKLGSKINEIMRCCCDLEQHLALLEEATGNNRLVSSFRAEKLFRVLKQTYEKSKTEYNKVYELSLEMEALRVRGDAIPEIKTFIGNDSYDKSEIVRDLATRLSESERSTTALRERFTKLCKGDVNCRMLGRDTTSKKKSVSCISTQKDPDHIVSKLMSTTRITIPSPVPAPRQIATKSAHPQRDQKPSATAQAQRVQSLDISSKKDAQLSTKESLMNQNSKENDPFSSSVNFASIKSTTNDSIPPKSIAGGANKTNGAPSIDYRKLLEAFYTEVDTEMTTTAAKQLTEYRGREKELFENLFMTHGLTTLQNRKTSVKEFIETGVIPRDKPTSRDGVSPWPVHTVSNTTTVVGTKNVVCGTSKEFPSSTAQRPLSSTHTGASPAGIDPQVRARLVAFYEKHNPSKLSEIDKTLDKYKGREDELFKNLYSKYKVHAEAVTNTPGPVCNPVSSSPFGNPSTAFNNSGGSGTVMPTTLGRSSISSSNSISGFGASIPGPSFSNPSQPIVLSKPFGTASGTCRDRLVQFYQKHNPEKLNDVDKTLAKYAGRETVLFELLEKKYGQTPLTSTTPQSGSVFGSESAPRSTVLPVFGASSSLGKSASTFGSTLGGTTAVFGGTNTLQQQSVSGFSSFASSTTKPSTTTGSGFGSFRSVATGFGSVASSQGTGTGFGNGFGASTVPPFAPSSTQAFGDPTSFTQMRS</sequence>
<evidence type="ECO:0000256" key="1">
    <source>
        <dbReference type="ARBA" id="ARBA00022723"/>
    </source>
</evidence>
<dbReference type="SUPFAM" id="SSF47473">
    <property type="entry name" value="EF-hand"/>
    <property type="match status" value="1"/>
</dbReference>
<dbReference type="InterPro" id="IPR001876">
    <property type="entry name" value="Znf_RanBP2"/>
</dbReference>
<dbReference type="Gene3D" id="2.130.10.10">
    <property type="entry name" value="YVTN repeat-like/Quinoprotein amine dehydrogenase"/>
    <property type="match status" value="1"/>
</dbReference>
<keyword evidence="3" id="KW-0862">Zinc</keyword>
<proteinExistence type="predicted"/>
<keyword evidence="1" id="KW-0479">Metal-binding</keyword>
<feature type="compositionally biased region" description="Polar residues" evidence="5">
    <location>
        <begin position="1572"/>
        <end position="1588"/>
    </location>
</feature>
<feature type="region of interest" description="Disordered" evidence="5">
    <location>
        <begin position="814"/>
        <end position="1008"/>
    </location>
</feature>
<feature type="domain" description="RanBP2-type" evidence="6">
    <location>
        <begin position="510"/>
        <end position="540"/>
    </location>
</feature>
<feature type="compositionally biased region" description="Acidic residues" evidence="5">
    <location>
        <begin position="715"/>
        <end position="728"/>
    </location>
</feature>
<dbReference type="InterPro" id="IPR011992">
    <property type="entry name" value="EF-hand-dom_pair"/>
</dbReference>
<feature type="compositionally biased region" description="Low complexity" evidence="5">
    <location>
        <begin position="913"/>
        <end position="929"/>
    </location>
</feature>
<evidence type="ECO:0000256" key="2">
    <source>
        <dbReference type="ARBA" id="ARBA00022771"/>
    </source>
</evidence>
<feature type="region of interest" description="Disordered" evidence="5">
    <location>
        <begin position="715"/>
        <end position="740"/>
    </location>
</feature>
<feature type="compositionally biased region" description="Low complexity" evidence="5">
    <location>
        <begin position="958"/>
        <end position="975"/>
    </location>
</feature>
<reference evidence="7" key="1">
    <citation type="journal article" date="2011" name="PLoS Biol.">
        <title>Gene gain and loss during evolution of obligate parasitism in the white rust pathogen of Arabidopsis thaliana.</title>
        <authorList>
            <person name="Kemen E."/>
            <person name="Gardiner A."/>
            <person name="Schultz-Larsen T."/>
            <person name="Kemen A.C."/>
            <person name="Balmuth A.L."/>
            <person name="Robert-Seilaniantz A."/>
            <person name="Bailey K."/>
            <person name="Holub E."/>
            <person name="Studholme D.J."/>
            <person name="Maclean D."/>
            <person name="Jones J.D."/>
        </authorList>
    </citation>
    <scope>NUCLEOTIDE SEQUENCE</scope>
</reference>
<dbReference type="InterPro" id="IPR015943">
    <property type="entry name" value="WD40/YVTN_repeat-like_dom_sf"/>
</dbReference>
<dbReference type="GO" id="GO:0008270">
    <property type="term" value="F:zinc ion binding"/>
    <property type="evidence" value="ECO:0007669"/>
    <property type="project" value="UniProtKB-KW"/>
</dbReference>
<evidence type="ECO:0000259" key="6">
    <source>
        <dbReference type="PROSITE" id="PS50199"/>
    </source>
</evidence>
<evidence type="ECO:0000256" key="5">
    <source>
        <dbReference type="SAM" id="MobiDB-lite"/>
    </source>
</evidence>
<gene>
    <name evidence="7" type="primary">AlNc14C47G3771</name>
    <name evidence="7" type="ORF">ALNC14_043710</name>
</gene>
<organism evidence="7">
    <name type="scientific">Albugo laibachii Nc14</name>
    <dbReference type="NCBI Taxonomy" id="890382"/>
    <lineage>
        <taxon>Eukaryota</taxon>
        <taxon>Sar</taxon>
        <taxon>Stramenopiles</taxon>
        <taxon>Oomycota</taxon>
        <taxon>Peronosporomycetes</taxon>
        <taxon>Albuginales</taxon>
        <taxon>Albuginaceae</taxon>
        <taxon>Albugo</taxon>
    </lineage>
</organism>
<dbReference type="Gene3D" id="4.10.1060.10">
    <property type="entry name" value="Zinc finger, RanBP2-type"/>
    <property type="match status" value="1"/>
</dbReference>
<dbReference type="PANTHER" id="PTHR39666">
    <property type="entry name" value="RANBP2-TYPE DOMAIN-CONTAINING PROTEIN"/>
    <property type="match status" value="1"/>
</dbReference>
<dbReference type="EMBL" id="FR824092">
    <property type="protein sequence ID" value="CCA18228.1"/>
    <property type="molecule type" value="Genomic_DNA"/>
</dbReference>
<feature type="compositionally biased region" description="Polar residues" evidence="5">
    <location>
        <begin position="1396"/>
        <end position="1410"/>
    </location>
</feature>
<dbReference type="HOGENOM" id="CLU_231402_0_0_1"/>
<feature type="compositionally biased region" description="Polar residues" evidence="5">
    <location>
        <begin position="830"/>
        <end position="852"/>
    </location>
</feature>
<accession>F0WAQ6</accession>
<evidence type="ECO:0000256" key="3">
    <source>
        <dbReference type="ARBA" id="ARBA00022833"/>
    </source>
</evidence>
<feature type="compositionally biased region" description="Polar residues" evidence="5">
    <location>
        <begin position="1890"/>
        <end position="1907"/>
    </location>
</feature>
<dbReference type="PROSITE" id="PS50199">
    <property type="entry name" value="ZF_RANBP2_2"/>
    <property type="match status" value="1"/>
</dbReference>
<feature type="region of interest" description="Disordered" evidence="5">
    <location>
        <begin position="1372"/>
        <end position="1468"/>
    </location>
</feature>
<keyword evidence="2 4" id="KW-0863">Zinc-finger</keyword>
<protein>
    <submittedName>
        <fullName evidence="7">Nuclear pore complex protein putative</fullName>
    </submittedName>
</protein>
<feature type="compositionally biased region" description="Polar residues" evidence="5">
    <location>
        <begin position="1417"/>
        <end position="1451"/>
    </location>
</feature>
<dbReference type="SUPFAM" id="SSF117289">
    <property type="entry name" value="Nucleoporin domain"/>
    <property type="match status" value="1"/>
</dbReference>
<reference evidence="7" key="2">
    <citation type="submission" date="2011-02" db="EMBL/GenBank/DDBJ databases">
        <authorList>
            <person name="MacLean D."/>
        </authorList>
    </citation>
    <scope>NUCLEOTIDE SEQUENCE</scope>
</reference>
<dbReference type="PANTHER" id="PTHR39666:SF1">
    <property type="entry name" value="NUCLEAR PORE COMPLEX NUP2_50_61 DOMAIN-CONTAINING PROTEIN"/>
    <property type="match status" value="1"/>
</dbReference>
<feature type="compositionally biased region" description="Acidic residues" evidence="5">
    <location>
        <begin position="629"/>
        <end position="641"/>
    </location>
</feature>
<name>F0WAQ6_9STRA</name>